<dbReference type="InterPro" id="IPR000160">
    <property type="entry name" value="GGDEF_dom"/>
</dbReference>
<dbReference type="InterPro" id="IPR029787">
    <property type="entry name" value="Nucleotide_cyclase"/>
</dbReference>
<dbReference type="InterPro" id="IPR003018">
    <property type="entry name" value="GAF"/>
</dbReference>
<comment type="caution">
    <text evidence="2">The sequence shown here is derived from an EMBL/GenBank/DDBJ whole genome shotgun (WGS) entry which is preliminary data.</text>
</comment>
<dbReference type="PANTHER" id="PTHR33121">
    <property type="entry name" value="CYCLIC DI-GMP PHOSPHODIESTERASE PDEF"/>
    <property type="match status" value="1"/>
</dbReference>
<dbReference type="InterPro" id="IPR050706">
    <property type="entry name" value="Cyclic-di-GMP_PDE-like"/>
</dbReference>
<dbReference type="Pfam" id="PF00990">
    <property type="entry name" value="GGDEF"/>
    <property type="match status" value="1"/>
</dbReference>
<dbReference type="Pfam" id="PF00563">
    <property type="entry name" value="EAL"/>
    <property type="match status" value="1"/>
</dbReference>
<dbReference type="InterPro" id="IPR043128">
    <property type="entry name" value="Rev_trsase/Diguanyl_cyclase"/>
</dbReference>
<dbReference type="Gene3D" id="3.20.20.450">
    <property type="entry name" value="EAL domain"/>
    <property type="match status" value="1"/>
</dbReference>
<sequence>MSKINTQSLTVPQEMLSGWQTIVNLLADILQVPTALIMRLHDEEIEVFCANTNVKQPYRSGDTEALGQGLYCETVAKTRQELLIPNALTDMKWRHNPDISHGMVAYCGIPVCWPNGDLFGTICVLDNKANAFTPTYRKLLQSFRVSLESQLTVIYQHQKLKLLNDDLQARIQIRTQDLADLNYSLNQEIDKRKAAEQLVAFQLHHDTSTAFFNHSGLEREVDKALTRDDHDLALLYVGFANARHLQSRLGYQNWEKVLKRYRERVGHFEGIEILTARPTANDLVLLVKAPSLENSLELLCHRLVGIHQAEFQLEQERFHLNAYIGIATHADSAHAGELIHFASEAMLACKDSGYQFHYHSQSSADQLASANALESYLLQALQNDDLALYFQPKVDPRSRRWLGAQTVLRWSHPLLGDVTHEALINMAEQNGLMFEVGNFVLRHTIEMAGRWRHSFPSLRLTAAISTGQLQNGQLAQQIEALLNAHDVPPAQLDLEINENALLSDEVVARNTLNALHQLGVHLTLSEFGSGFASFHHLKHYPFDAIKLDKTFVQQLTHNDEDEEILRSVIHVAQKLHLQVGVEGVDTPEQDTFFIEEGCDIAEGYLYGRPLPTEEFELVMLNQSYSFAKLGGNTHLASK</sequence>
<feature type="domain" description="EAL" evidence="1">
    <location>
        <begin position="370"/>
        <end position="623"/>
    </location>
</feature>
<dbReference type="PANTHER" id="PTHR33121:SF71">
    <property type="entry name" value="OXYGEN SENSOR PROTEIN DOSP"/>
    <property type="match status" value="1"/>
</dbReference>
<dbReference type="SUPFAM" id="SSF55781">
    <property type="entry name" value="GAF domain-like"/>
    <property type="match status" value="1"/>
</dbReference>
<dbReference type="GO" id="GO:0071111">
    <property type="term" value="F:cyclic-guanylate-specific phosphodiesterase activity"/>
    <property type="evidence" value="ECO:0007669"/>
    <property type="project" value="InterPro"/>
</dbReference>
<reference evidence="2 3" key="1">
    <citation type="submission" date="2015-08" db="EMBL/GenBank/DDBJ databases">
        <title>Antibacterial properties of a collection of Vibrionaceae strains.</title>
        <authorList>
            <person name="Giubergia S."/>
        </authorList>
    </citation>
    <scope>NUCLEOTIDE SEQUENCE [LARGE SCALE GENOMIC DNA]</scope>
    <source>
        <strain evidence="2 3">S0821</strain>
    </source>
</reference>
<dbReference type="SMART" id="SM00065">
    <property type="entry name" value="GAF"/>
    <property type="match status" value="1"/>
</dbReference>
<dbReference type="InterPro" id="IPR001633">
    <property type="entry name" value="EAL_dom"/>
</dbReference>
<dbReference type="InterPro" id="IPR029016">
    <property type="entry name" value="GAF-like_dom_sf"/>
</dbReference>
<proteinExistence type="predicted"/>
<dbReference type="Proteomes" id="UP000051221">
    <property type="component" value="Unassembled WGS sequence"/>
</dbReference>
<dbReference type="Pfam" id="PF01590">
    <property type="entry name" value="GAF"/>
    <property type="match status" value="1"/>
</dbReference>
<dbReference type="SMART" id="SM00052">
    <property type="entry name" value="EAL"/>
    <property type="match status" value="1"/>
</dbReference>
<dbReference type="PROSITE" id="PS50883">
    <property type="entry name" value="EAL"/>
    <property type="match status" value="1"/>
</dbReference>
<dbReference type="SMART" id="SM00267">
    <property type="entry name" value="GGDEF"/>
    <property type="match status" value="1"/>
</dbReference>
<dbReference type="RefSeq" id="WP_055465084.1">
    <property type="nucleotide sequence ID" value="NZ_LKHS01000001.1"/>
</dbReference>
<dbReference type="AlphaFoldDB" id="A0A0Q2RVF1"/>
<dbReference type="CDD" id="cd01948">
    <property type="entry name" value="EAL"/>
    <property type="match status" value="1"/>
</dbReference>
<evidence type="ECO:0000313" key="3">
    <source>
        <dbReference type="Proteomes" id="UP000051221"/>
    </source>
</evidence>
<protein>
    <submittedName>
        <fullName evidence="2">Diguanylate cyclase</fullName>
    </submittedName>
</protein>
<gene>
    <name evidence="2" type="ORF">AMR76_01850</name>
</gene>
<dbReference type="EMBL" id="LKHS01000001">
    <property type="protein sequence ID" value="KQH88054.1"/>
    <property type="molecule type" value="Genomic_DNA"/>
</dbReference>
<dbReference type="SUPFAM" id="SSF55073">
    <property type="entry name" value="Nucleotide cyclase"/>
    <property type="match status" value="1"/>
</dbReference>
<keyword evidence="3" id="KW-1185">Reference proteome</keyword>
<accession>A0A0Q2RVF1</accession>
<organism evidence="2 3">
    <name type="scientific">Vibrio furnissii</name>
    <dbReference type="NCBI Taxonomy" id="29494"/>
    <lineage>
        <taxon>Bacteria</taxon>
        <taxon>Pseudomonadati</taxon>
        <taxon>Pseudomonadota</taxon>
        <taxon>Gammaproteobacteria</taxon>
        <taxon>Vibrionales</taxon>
        <taxon>Vibrionaceae</taxon>
        <taxon>Vibrio</taxon>
    </lineage>
</organism>
<evidence type="ECO:0000313" key="2">
    <source>
        <dbReference type="EMBL" id="KQH88054.1"/>
    </source>
</evidence>
<dbReference type="Gene3D" id="3.30.70.270">
    <property type="match status" value="1"/>
</dbReference>
<dbReference type="InterPro" id="IPR035919">
    <property type="entry name" value="EAL_sf"/>
</dbReference>
<dbReference type="InParanoid" id="A0A0Q2RVF1"/>
<dbReference type="SUPFAM" id="SSF141868">
    <property type="entry name" value="EAL domain-like"/>
    <property type="match status" value="1"/>
</dbReference>
<evidence type="ECO:0000259" key="1">
    <source>
        <dbReference type="PROSITE" id="PS50883"/>
    </source>
</evidence>
<dbReference type="Gene3D" id="3.30.450.40">
    <property type="match status" value="1"/>
</dbReference>
<name>A0A0Q2RVF1_VIBFU</name>